<dbReference type="PANTHER" id="PTHR11909">
    <property type="entry name" value="CASEIN KINASE-RELATED"/>
    <property type="match status" value="1"/>
</dbReference>
<dbReference type="PROSITE" id="PS50011">
    <property type="entry name" value="PROTEIN_KINASE_DOM"/>
    <property type="match status" value="1"/>
</dbReference>
<evidence type="ECO:0000256" key="1">
    <source>
        <dbReference type="ARBA" id="ARBA00023860"/>
    </source>
</evidence>
<accession>A0A1E7FE41</accession>
<organism evidence="3 4">
    <name type="scientific">Fragilariopsis cylindrus CCMP1102</name>
    <dbReference type="NCBI Taxonomy" id="635003"/>
    <lineage>
        <taxon>Eukaryota</taxon>
        <taxon>Sar</taxon>
        <taxon>Stramenopiles</taxon>
        <taxon>Ochrophyta</taxon>
        <taxon>Bacillariophyta</taxon>
        <taxon>Bacillariophyceae</taxon>
        <taxon>Bacillariophycidae</taxon>
        <taxon>Bacillariales</taxon>
        <taxon>Bacillariaceae</taxon>
        <taxon>Fragilariopsis</taxon>
    </lineage>
</organism>
<dbReference type="InterPro" id="IPR050235">
    <property type="entry name" value="CK1_Ser-Thr_kinase"/>
</dbReference>
<gene>
    <name evidence="3" type="ORF">FRACYDRAFT_162281</name>
</gene>
<dbReference type="GO" id="GO:0004672">
    <property type="term" value="F:protein kinase activity"/>
    <property type="evidence" value="ECO:0007669"/>
    <property type="project" value="InterPro"/>
</dbReference>
<dbReference type="Gene3D" id="1.10.510.10">
    <property type="entry name" value="Transferase(Phosphotransferase) domain 1"/>
    <property type="match status" value="1"/>
</dbReference>
<keyword evidence="4" id="KW-1185">Reference proteome</keyword>
<dbReference type="GO" id="GO:0005524">
    <property type="term" value="F:ATP binding"/>
    <property type="evidence" value="ECO:0007669"/>
    <property type="project" value="InterPro"/>
</dbReference>
<reference evidence="3 4" key="1">
    <citation type="submission" date="2016-09" db="EMBL/GenBank/DDBJ databases">
        <title>Extensive genetic diversity and differential bi-allelic expression allows diatom success in the polar Southern Ocean.</title>
        <authorList>
            <consortium name="DOE Joint Genome Institute"/>
            <person name="Mock T."/>
            <person name="Otillar R.P."/>
            <person name="Strauss J."/>
            <person name="Dupont C."/>
            <person name="Frickenhaus S."/>
            <person name="Maumus F."/>
            <person name="Mcmullan M."/>
            <person name="Sanges R."/>
            <person name="Schmutz J."/>
            <person name="Toseland A."/>
            <person name="Valas R."/>
            <person name="Veluchamy A."/>
            <person name="Ward B.J."/>
            <person name="Allen A."/>
            <person name="Barry K."/>
            <person name="Falciatore A."/>
            <person name="Ferrante M."/>
            <person name="Fortunato A.E."/>
            <person name="Gloeckner G."/>
            <person name="Gruber A."/>
            <person name="Hipkin R."/>
            <person name="Janech M."/>
            <person name="Kroth P."/>
            <person name="Leese F."/>
            <person name="Lindquist E."/>
            <person name="Lyon B.R."/>
            <person name="Martin J."/>
            <person name="Mayer C."/>
            <person name="Parker M."/>
            <person name="Quesneville H."/>
            <person name="Raymond J."/>
            <person name="Uhlig C."/>
            <person name="Valentin K.U."/>
            <person name="Worden A.Z."/>
            <person name="Armbrust E.V."/>
            <person name="Bowler C."/>
            <person name="Green B."/>
            <person name="Moulton V."/>
            <person name="Van Oosterhout C."/>
            <person name="Grigoriev I."/>
        </authorList>
    </citation>
    <scope>NUCLEOTIDE SEQUENCE [LARGE SCALE GENOMIC DNA]</scope>
    <source>
        <strain evidence="3 4">CCMP1102</strain>
    </source>
</reference>
<name>A0A1E7FE41_9STRA</name>
<dbReference type="Proteomes" id="UP000095751">
    <property type="component" value="Unassembled WGS sequence"/>
</dbReference>
<dbReference type="InterPro" id="IPR011009">
    <property type="entry name" value="Kinase-like_dom_sf"/>
</dbReference>
<evidence type="ECO:0000313" key="3">
    <source>
        <dbReference type="EMBL" id="OEU16448.1"/>
    </source>
</evidence>
<protein>
    <recommendedName>
        <fullName evidence="1">Casein kinase I</fullName>
    </recommendedName>
</protein>
<evidence type="ECO:0000313" key="4">
    <source>
        <dbReference type="Proteomes" id="UP000095751"/>
    </source>
</evidence>
<dbReference type="InterPro" id="IPR000719">
    <property type="entry name" value="Prot_kinase_dom"/>
</dbReference>
<proteinExistence type="predicted"/>
<dbReference type="InParanoid" id="A0A1E7FE41"/>
<sequence length="220" mass="24183">MEKMDNTISAVVPLLLQKKSSSKTINFGPIAVALLACIRACHEAKNIFRDVKSDNFMLTIDAAAAIAKAKAGSTILENEVASRIRLIDLAIATQWTPMYCETDEADFNGTPLYASLNVHSGKKASFRDDLEALGYVLAELIIQLNSGDPSKKLPWSHGKSDGDIGSIKKLLVEDKSSDFYAQLGNASRLFSKYLDIIRGYSFKEVPDYDELTEILSKITL</sequence>
<dbReference type="Pfam" id="PF00069">
    <property type="entry name" value="Pkinase"/>
    <property type="match status" value="1"/>
</dbReference>
<feature type="domain" description="Protein kinase" evidence="2">
    <location>
        <begin position="1"/>
        <end position="220"/>
    </location>
</feature>
<evidence type="ECO:0000259" key="2">
    <source>
        <dbReference type="PROSITE" id="PS50011"/>
    </source>
</evidence>
<dbReference type="SUPFAM" id="SSF56112">
    <property type="entry name" value="Protein kinase-like (PK-like)"/>
    <property type="match status" value="1"/>
</dbReference>
<dbReference type="AlphaFoldDB" id="A0A1E7FE41"/>
<dbReference type="OrthoDB" id="5800476at2759"/>
<feature type="non-terminal residue" evidence="3">
    <location>
        <position position="220"/>
    </location>
</feature>
<dbReference type="KEGG" id="fcy:FRACYDRAFT_162281"/>
<dbReference type="EMBL" id="KV784358">
    <property type="protein sequence ID" value="OEU16448.1"/>
    <property type="molecule type" value="Genomic_DNA"/>
</dbReference>